<organism evidence="2 3">
    <name type="scientific">Oceanithermus desulfurans NBRC 100063</name>
    <dbReference type="NCBI Taxonomy" id="1227550"/>
    <lineage>
        <taxon>Bacteria</taxon>
        <taxon>Thermotogati</taxon>
        <taxon>Deinococcota</taxon>
        <taxon>Deinococci</taxon>
        <taxon>Thermales</taxon>
        <taxon>Thermaceae</taxon>
        <taxon>Oceanithermus</taxon>
    </lineage>
</organism>
<evidence type="ECO:0000313" key="2">
    <source>
        <dbReference type="EMBL" id="GEM90825.1"/>
    </source>
</evidence>
<accession>A0A511RME0</accession>
<dbReference type="Proteomes" id="UP000321827">
    <property type="component" value="Unassembled WGS sequence"/>
</dbReference>
<dbReference type="OrthoDB" id="9841814at2"/>
<feature type="signal peptide" evidence="1">
    <location>
        <begin position="1"/>
        <end position="23"/>
    </location>
</feature>
<reference evidence="2 3" key="1">
    <citation type="submission" date="2019-07" db="EMBL/GenBank/DDBJ databases">
        <title>Whole genome shotgun sequence of Oceanithermus desulfurans NBRC 100063.</title>
        <authorList>
            <person name="Hosoyama A."/>
            <person name="Uohara A."/>
            <person name="Ohji S."/>
            <person name="Ichikawa N."/>
        </authorList>
    </citation>
    <scope>NUCLEOTIDE SEQUENCE [LARGE SCALE GENOMIC DNA]</scope>
    <source>
        <strain evidence="2 3">NBRC 100063</strain>
    </source>
</reference>
<comment type="caution">
    <text evidence="2">The sequence shown here is derived from an EMBL/GenBank/DDBJ whole genome shotgun (WGS) entry which is preliminary data.</text>
</comment>
<feature type="chain" id="PRO_5021721989" evidence="1">
    <location>
        <begin position="24"/>
        <end position="171"/>
    </location>
</feature>
<dbReference type="AlphaFoldDB" id="A0A511RME0"/>
<dbReference type="EMBL" id="BJXN01000023">
    <property type="protein sequence ID" value="GEM90825.1"/>
    <property type="molecule type" value="Genomic_DNA"/>
</dbReference>
<protein>
    <submittedName>
        <fullName evidence="2">Uncharacterized protein</fullName>
    </submittedName>
</protein>
<evidence type="ECO:0000313" key="3">
    <source>
        <dbReference type="Proteomes" id="UP000321827"/>
    </source>
</evidence>
<proteinExistence type="predicted"/>
<dbReference type="RefSeq" id="WP_147148920.1">
    <property type="nucleotide sequence ID" value="NZ_BJXN01000023.1"/>
</dbReference>
<sequence>MKALLRRRSPVLALAMLALFAWAQPQDVPWPVDTAQPDWDYGFWFDKNTARWQTFAPAHPELRALAVYVDRMGDPGTVVVELQDPDGQALARVSGKPERGGWLYLPFEKAVRVTPGRLYRIYVYSDRVSPNPRQRFFWRGIRSSRFCPVCTTDVASGWPQFRYAFVVYASR</sequence>
<evidence type="ECO:0000256" key="1">
    <source>
        <dbReference type="SAM" id="SignalP"/>
    </source>
</evidence>
<name>A0A511RME0_9DEIN</name>
<gene>
    <name evidence="2" type="ORF">ODE01S_22590</name>
</gene>
<keyword evidence="1" id="KW-0732">Signal</keyword>